<name>A0A9X7W3Z3_9BACL</name>
<dbReference type="NCBIfam" id="TIGR00231">
    <property type="entry name" value="small_GTP"/>
    <property type="match status" value="1"/>
</dbReference>
<keyword evidence="8" id="KW-1003">Cell membrane</keyword>
<dbReference type="InterPro" id="IPR015946">
    <property type="entry name" value="KH_dom-like_a/b"/>
</dbReference>
<evidence type="ECO:0000256" key="1">
    <source>
        <dbReference type="ARBA" id="ARBA00007921"/>
    </source>
</evidence>
<evidence type="ECO:0000313" key="14">
    <source>
        <dbReference type="Proteomes" id="UP000663505"/>
    </source>
</evidence>
<dbReference type="GO" id="GO:0000028">
    <property type="term" value="P:ribosomal small subunit assembly"/>
    <property type="evidence" value="ECO:0007669"/>
    <property type="project" value="TreeGrafter"/>
</dbReference>
<keyword evidence="8" id="KW-0699">rRNA-binding</keyword>
<dbReference type="InterPro" id="IPR006073">
    <property type="entry name" value="GTP-bd"/>
</dbReference>
<dbReference type="GO" id="GO:0005886">
    <property type="term" value="C:plasma membrane"/>
    <property type="evidence" value="ECO:0007669"/>
    <property type="project" value="UniProtKB-SubCell"/>
</dbReference>
<dbReference type="PROSITE" id="PS51713">
    <property type="entry name" value="G_ERA"/>
    <property type="match status" value="1"/>
</dbReference>
<dbReference type="KEGG" id="afx:JZ786_16460"/>
<evidence type="ECO:0000259" key="12">
    <source>
        <dbReference type="PROSITE" id="PS51713"/>
    </source>
</evidence>
<organism evidence="13 14">
    <name type="scientific">Alicyclobacillus mengziensis</name>
    <dbReference type="NCBI Taxonomy" id="2931921"/>
    <lineage>
        <taxon>Bacteria</taxon>
        <taxon>Bacillati</taxon>
        <taxon>Bacillota</taxon>
        <taxon>Bacilli</taxon>
        <taxon>Bacillales</taxon>
        <taxon>Alicyclobacillaceae</taxon>
        <taxon>Alicyclobacillus</taxon>
    </lineage>
</organism>
<dbReference type="InterPro" id="IPR005225">
    <property type="entry name" value="Small_GTP-bd"/>
</dbReference>
<keyword evidence="8" id="KW-0963">Cytoplasm</keyword>
<evidence type="ECO:0000256" key="9">
    <source>
        <dbReference type="PROSITE-ProRule" id="PRU01050"/>
    </source>
</evidence>
<dbReference type="HAMAP" id="MF_00367">
    <property type="entry name" value="GTPase_Era"/>
    <property type="match status" value="1"/>
</dbReference>
<accession>A0A9X7W3Z3</accession>
<dbReference type="PROSITE" id="PS50823">
    <property type="entry name" value="KH_TYPE_2"/>
    <property type="match status" value="1"/>
</dbReference>
<dbReference type="GO" id="GO:0003924">
    <property type="term" value="F:GTPase activity"/>
    <property type="evidence" value="ECO:0007669"/>
    <property type="project" value="UniProtKB-UniRule"/>
</dbReference>
<feature type="region of interest" description="G5" evidence="9">
    <location>
        <begin position="155"/>
        <end position="157"/>
    </location>
</feature>
<feature type="region of interest" description="G2" evidence="9">
    <location>
        <begin position="43"/>
        <end position="47"/>
    </location>
</feature>
<dbReference type="AlphaFoldDB" id="A0A9X7W3Z3"/>
<feature type="region of interest" description="G4" evidence="9">
    <location>
        <begin position="126"/>
        <end position="129"/>
    </location>
</feature>
<comment type="subunit">
    <text evidence="8">Monomer.</text>
</comment>
<dbReference type="SUPFAM" id="SSF54814">
    <property type="entry name" value="Prokaryotic type KH domain (KH-domain type II)"/>
    <property type="match status" value="1"/>
</dbReference>
<dbReference type="InterPro" id="IPR004044">
    <property type="entry name" value="KH_dom_type_2"/>
</dbReference>
<dbReference type="Pfam" id="PF01926">
    <property type="entry name" value="MMR_HSR1"/>
    <property type="match status" value="1"/>
</dbReference>
<sequence length="303" mass="34535">MTEQKEKFRSGFVALIGRPNVGKSTMLNALVGQKIAIMSHRPQTTRNQIRGVLTTDEAQVVFIDTPGIHKPKHRLGEFMVETAESTLKEVDVICWVCDATEPNHSGDTFILEKLRGIDTPVLCILNKVDAVDKPNVLVMMDALQKQMEFAEMIPVSAKDGTQLDVLRHALVKYLPEGPKYYPDEMVTDHPEQFIIAEMIREKVLRLTQEEVPHSVMVDIEQLERRETSGVIYAHAIIYTERDSQKGILIGKRGAMLKKVGQLARQELEGLLANKVYLELWVKVKKDWRNDPSLLHRFGFHEDR</sequence>
<feature type="binding site" evidence="8">
    <location>
        <begin position="17"/>
        <end position="24"/>
    </location>
    <ligand>
        <name>GTP</name>
        <dbReference type="ChEBI" id="CHEBI:37565"/>
    </ligand>
</feature>
<dbReference type="Gene3D" id="3.30.300.20">
    <property type="match status" value="1"/>
</dbReference>
<evidence type="ECO:0000313" key="13">
    <source>
        <dbReference type="EMBL" id="QSO49920.1"/>
    </source>
</evidence>
<gene>
    <name evidence="8 13" type="primary">era</name>
    <name evidence="13" type="ORF">JZ786_16460</name>
</gene>
<dbReference type="SUPFAM" id="SSF52540">
    <property type="entry name" value="P-loop containing nucleoside triphosphate hydrolases"/>
    <property type="match status" value="1"/>
</dbReference>
<dbReference type="InterPro" id="IPR030388">
    <property type="entry name" value="G_ERA_dom"/>
</dbReference>
<dbReference type="CDD" id="cd04163">
    <property type="entry name" value="Era"/>
    <property type="match status" value="1"/>
</dbReference>
<evidence type="ECO:0000256" key="2">
    <source>
        <dbReference type="ARBA" id="ARBA00020484"/>
    </source>
</evidence>
<dbReference type="Proteomes" id="UP000663505">
    <property type="component" value="Chromosome"/>
</dbReference>
<comment type="similarity">
    <text evidence="1 8 9 10">Belongs to the TRAFAC class TrmE-Era-EngA-EngB-Septin-like GTPase superfamily. Era GTPase family.</text>
</comment>
<keyword evidence="4 8" id="KW-0547">Nucleotide-binding</keyword>
<dbReference type="PANTHER" id="PTHR42698:SF1">
    <property type="entry name" value="GTPASE ERA, MITOCHONDRIAL"/>
    <property type="match status" value="1"/>
</dbReference>
<dbReference type="FunFam" id="3.30.300.20:FF:000003">
    <property type="entry name" value="GTPase Era"/>
    <property type="match status" value="1"/>
</dbReference>
<comment type="function">
    <text evidence="8">An essential GTPase that binds both GDP and GTP, with rapid nucleotide exchange. Plays a role in 16S rRNA processing and 30S ribosomal subunit biogenesis and possibly also in cell cycle regulation and energy metabolism.</text>
</comment>
<evidence type="ECO:0000256" key="4">
    <source>
        <dbReference type="ARBA" id="ARBA00022741"/>
    </source>
</evidence>
<evidence type="ECO:0000256" key="6">
    <source>
        <dbReference type="ARBA" id="ARBA00023134"/>
    </source>
</evidence>
<evidence type="ECO:0000256" key="7">
    <source>
        <dbReference type="ARBA" id="ARBA00023136"/>
    </source>
</evidence>
<dbReference type="CDD" id="cd22534">
    <property type="entry name" value="KH-II_Era"/>
    <property type="match status" value="1"/>
</dbReference>
<dbReference type="GO" id="GO:0043024">
    <property type="term" value="F:ribosomal small subunit binding"/>
    <property type="evidence" value="ECO:0007669"/>
    <property type="project" value="TreeGrafter"/>
</dbReference>
<feature type="domain" description="KH type-2" evidence="11">
    <location>
        <begin position="199"/>
        <end position="285"/>
    </location>
</feature>
<keyword evidence="7 8" id="KW-0472">Membrane</keyword>
<evidence type="ECO:0000256" key="3">
    <source>
        <dbReference type="ARBA" id="ARBA00022517"/>
    </source>
</evidence>
<dbReference type="GO" id="GO:0005829">
    <property type="term" value="C:cytosol"/>
    <property type="evidence" value="ECO:0007669"/>
    <property type="project" value="TreeGrafter"/>
</dbReference>
<evidence type="ECO:0000259" key="11">
    <source>
        <dbReference type="PROSITE" id="PS50823"/>
    </source>
</evidence>
<evidence type="ECO:0000256" key="10">
    <source>
        <dbReference type="RuleBase" id="RU003761"/>
    </source>
</evidence>
<keyword evidence="6 8" id="KW-0342">GTP-binding</keyword>
<dbReference type="GO" id="GO:0005525">
    <property type="term" value="F:GTP binding"/>
    <property type="evidence" value="ECO:0007669"/>
    <property type="project" value="UniProtKB-UniRule"/>
</dbReference>
<feature type="binding site" evidence="8">
    <location>
        <begin position="126"/>
        <end position="129"/>
    </location>
    <ligand>
        <name>GTP</name>
        <dbReference type="ChEBI" id="CHEBI:37565"/>
    </ligand>
</feature>
<dbReference type="GO" id="GO:0070181">
    <property type="term" value="F:small ribosomal subunit rRNA binding"/>
    <property type="evidence" value="ECO:0007669"/>
    <property type="project" value="UniProtKB-UniRule"/>
</dbReference>
<dbReference type="Pfam" id="PF07650">
    <property type="entry name" value="KH_2"/>
    <property type="match status" value="1"/>
</dbReference>
<dbReference type="InterPro" id="IPR027417">
    <property type="entry name" value="P-loop_NTPase"/>
</dbReference>
<dbReference type="RefSeq" id="WP_206659223.1">
    <property type="nucleotide sequence ID" value="NZ_CP071182.1"/>
</dbReference>
<dbReference type="InterPro" id="IPR009019">
    <property type="entry name" value="KH_sf_prok-type"/>
</dbReference>
<keyword evidence="3 8" id="KW-0690">Ribosome biogenesis</keyword>
<dbReference type="EMBL" id="CP071182">
    <property type="protein sequence ID" value="QSO49920.1"/>
    <property type="molecule type" value="Genomic_DNA"/>
</dbReference>
<feature type="region of interest" description="G3" evidence="9">
    <location>
        <begin position="64"/>
        <end position="67"/>
    </location>
</feature>
<feature type="domain" description="Era-type G" evidence="12">
    <location>
        <begin position="9"/>
        <end position="176"/>
    </location>
</feature>
<protein>
    <recommendedName>
        <fullName evidence="2 8">GTPase Era</fullName>
    </recommendedName>
</protein>
<dbReference type="NCBIfam" id="TIGR00436">
    <property type="entry name" value="era"/>
    <property type="match status" value="1"/>
</dbReference>
<keyword evidence="5 8" id="KW-0694">RNA-binding</keyword>
<reference evidence="13 14" key="1">
    <citation type="submission" date="2021-02" db="EMBL/GenBank/DDBJ databases">
        <title>Alicyclobacillus curvatus sp. nov. and Alicyclobacillus mengziensis sp. nov., two acidophilic bacteria isolated from acid mine drainage.</title>
        <authorList>
            <person name="Huang Y."/>
        </authorList>
    </citation>
    <scope>NUCLEOTIDE SEQUENCE [LARGE SCALE GENOMIC DNA]</scope>
    <source>
        <strain evidence="13 14">S30H14</strain>
    </source>
</reference>
<dbReference type="PANTHER" id="PTHR42698">
    <property type="entry name" value="GTPASE ERA"/>
    <property type="match status" value="1"/>
</dbReference>
<evidence type="ECO:0000256" key="8">
    <source>
        <dbReference type="HAMAP-Rule" id="MF_00367"/>
    </source>
</evidence>
<evidence type="ECO:0000256" key="5">
    <source>
        <dbReference type="ARBA" id="ARBA00022884"/>
    </source>
</evidence>
<keyword evidence="14" id="KW-1185">Reference proteome</keyword>
<dbReference type="Gene3D" id="3.40.50.300">
    <property type="entry name" value="P-loop containing nucleotide triphosphate hydrolases"/>
    <property type="match status" value="1"/>
</dbReference>
<dbReference type="NCBIfam" id="NF000908">
    <property type="entry name" value="PRK00089.1"/>
    <property type="match status" value="1"/>
</dbReference>
<dbReference type="InterPro" id="IPR005662">
    <property type="entry name" value="GTPase_Era-like"/>
</dbReference>
<feature type="binding site" evidence="8">
    <location>
        <begin position="64"/>
        <end position="68"/>
    </location>
    <ligand>
        <name>GTP</name>
        <dbReference type="ChEBI" id="CHEBI:37565"/>
    </ligand>
</feature>
<feature type="region of interest" description="G1" evidence="9">
    <location>
        <begin position="17"/>
        <end position="24"/>
    </location>
</feature>
<proteinExistence type="inferred from homology"/>
<comment type="subcellular location">
    <subcellularLocation>
        <location evidence="8">Cytoplasm</location>
    </subcellularLocation>
    <subcellularLocation>
        <location evidence="8">Cell membrane</location>
        <topology evidence="8">Peripheral membrane protein</topology>
    </subcellularLocation>
</comment>
<dbReference type="FunFam" id="3.40.50.300:FF:000094">
    <property type="entry name" value="GTPase Era"/>
    <property type="match status" value="1"/>
</dbReference>